<sequence>MAAWSSQIFVAVLNLCVGYTLGILNDAIVGRPYTCVWFWSRVSLAFLVSLFLYAVSRQGVDDMV</sequence>
<reference evidence="2 3" key="1">
    <citation type="submission" date="2020-01" db="EMBL/GenBank/DDBJ databases">
        <authorList>
            <consortium name="DOE Joint Genome Institute"/>
            <person name="Haridas S."/>
            <person name="Albert R."/>
            <person name="Binder M."/>
            <person name="Bloem J."/>
            <person name="Labutti K."/>
            <person name="Salamov A."/>
            <person name="Andreopoulos B."/>
            <person name="Baker S.E."/>
            <person name="Barry K."/>
            <person name="Bills G."/>
            <person name="Bluhm B.H."/>
            <person name="Cannon C."/>
            <person name="Castanera R."/>
            <person name="Culley D.E."/>
            <person name="Daum C."/>
            <person name="Ezra D."/>
            <person name="Gonzalez J.B."/>
            <person name="Henrissat B."/>
            <person name="Kuo A."/>
            <person name="Liang C."/>
            <person name="Lipzen A."/>
            <person name="Lutzoni F."/>
            <person name="Magnuson J."/>
            <person name="Mondo S."/>
            <person name="Nolan M."/>
            <person name="Ohm R."/>
            <person name="Pangilinan J."/>
            <person name="Park H.-J.H."/>
            <person name="Ramirez L."/>
            <person name="Alfaro M."/>
            <person name="Sun H."/>
            <person name="Tritt A."/>
            <person name="Yoshinaga Y."/>
            <person name="Zwiers L.-H.L."/>
            <person name="Turgeon B.G."/>
            <person name="Goodwin S.B."/>
            <person name="Spatafora J.W."/>
            <person name="Crous P.W."/>
            <person name="Grigoriev I.V."/>
        </authorList>
    </citation>
    <scope>NUCLEOTIDE SEQUENCE [LARGE SCALE GENOMIC DNA]</scope>
    <source>
        <strain evidence="2 3">CBS 611.86</strain>
    </source>
</reference>
<comment type="caution">
    <text evidence="2">The sequence shown here is derived from an EMBL/GenBank/DDBJ whole genome shotgun (WGS) entry which is preliminary data.</text>
</comment>
<accession>A0A7C8HYN8</accession>
<feature type="transmembrane region" description="Helical" evidence="1">
    <location>
        <begin position="36"/>
        <end position="55"/>
    </location>
</feature>
<feature type="transmembrane region" description="Helical" evidence="1">
    <location>
        <begin position="6"/>
        <end position="24"/>
    </location>
</feature>
<keyword evidence="3" id="KW-1185">Reference proteome</keyword>
<keyword evidence="1" id="KW-0472">Membrane</keyword>
<dbReference type="EMBL" id="JAADJZ010000035">
    <property type="protein sequence ID" value="KAF2865214.1"/>
    <property type="molecule type" value="Genomic_DNA"/>
</dbReference>
<evidence type="ECO:0000313" key="2">
    <source>
        <dbReference type="EMBL" id="KAF2865214.1"/>
    </source>
</evidence>
<gene>
    <name evidence="2" type="ORF">BDV95DRAFT_587103</name>
</gene>
<evidence type="ECO:0000313" key="3">
    <source>
        <dbReference type="Proteomes" id="UP000481861"/>
    </source>
</evidence>
<evidence type="ECO:0000256" key="1">
    <source>
        <dbReference type="SAM" id="Phobius"/>
    </source>
</evidence>
<proteinExistence type="predicted"/>
<keyword evidence="1" id="KW-0812">Transmembrane</keyword>
<protein>
    <submittedName>
        <fullName evidence="2">Uncharacterized protein</fullName>
    </submittedName>
</protein>
<dbReference type="AlphaFoldDB" id="A0A7C8HYN8"/>
<organism evidence="2 3">
    <name type="scientific">Massariosphaeria phaeospora</name>
    <dbReference type="NCBI Taxonomy" id="100035"/>
    <lineage>
        <taxon>Eukaryota</taxon>
        <taxon>Fungi</taxon>
        <taxon>Dikarya</taxon>
        <taxon>Ascomycota</taxon>
        <taxon>Pezizomycotina</taxon>
        <taxon>Dothideomycetes</taxon>
        <taxon>Pleosporomycetidae</taxon>
        <taxon>Pleosporales</taxon>
        <taxon>Pleosporales incertae sedis</taxon>
        <taxon>Massariosphaeria</taxon>
    </lineage>
</organism>
<keyword evidence="1" id="KW-1133">Transmembrane helix</keyword>
<name>A0A7C8HYN8_9PLEO</name>
<dbReference type="Proteomes" id="UP000481861">
    <property type="component" value="Unassembled WGS sequence"/>
</dbReference>